<organism evidence="2 3">
    <name type="scientific">Streptomyces globosus</name>
    <dbReference type="NCBI Taxonomy" id="68209"/>
    <lineage>
        <taxon>Bacteria</taxon>
        <taxon>Bacillati</taxon>
        <taxon>Actinomycetota</taxon>
        <taxon>Actinomycetes</taxon>
        <taxon>Kitasatosporales</taxon>
        <taxon>Streptomycetaceae</taxon>
        <taxon>Streptomyces</taxon>
    </lineage>
</organism>
<dbReference type="AlphaFoldDB" id="A0A344U704"/>
<name>A0A344U704_9ACTN</name>
<feature type="region of interest" description="Disordered" evidence="1">
    <location>
        <begin position="115"/>
        <end position="137"/>
    </location>
</feature>
<reference evidence="2 3" key="1">
    <citation type="submission" date="2018-01" db="EMBL/GenBank/DDBJ databases">
        <title>Draft genome Sequence of streptomyces globosus LZH-48.</title>
        <authorList>
            <person name="Ran K."/>
            <person name="Li Z."/>
            <person name="Wei S."/>
            <person name="Dong R."/>
        </authorList>
    </citation>
    <scope>NUCLEOTIDE SEQUENCE [LARGE SCALE GENOMIC DNA]</scope>
    <source>
        <strain evidence="2 3">LZH-48</strain>
    </source>
</reference>
<evidence type="ECO:0000313" key="3">
    <source>
        <dbReference type="Proteomes" id="UP000252004"/>
    </source>
</evidence>
<sequence>MTQTRHGRGDDTGGLRNGTASFEALRDQAVALRRQGLSRRQIRDRLHVHNNDILTRLLEGEPPPDWTRRPNAKDDLRARARELRLQGMTYDRIQLELGCSKSSISLWVRDLPKPDLRSPQEQGREGAHKHWSIEGPRREAERSAAIDAARSEVGTMSDRELFLTGVALYWAEGSKSKPYRRDESVIFVNSDPGIIRVYLAWLKLLDVGPSRLRFRVMVHETADVRGAESYWAAIAGVDPTELQKTTLKKHNPQTVRKNTGENYRGCLVVRVSAARDLYRRIEGTWCGIVGAVNPGQNSEMSDSG</sequence>
<dbReference type="EMBL" id="CP030862">
    <property type="protein sequence ID" value="AXE26675.1"/>
    <property type="molecule type" value="Genomic_DNA"/>
</dbReference>
<keyword evidence="3" id="KW-1185">Reference proteome</keyword>
<dbReference type="OrthoDB" id="3512717at2"/>
<gene>
    <name evidence="2" type="ORF">C0216_27440</name>
</gene>
<protein>
    <recommendedName>
        <fullName evidence="4">Resolvase</fullName>
    </recommendedName>
</protein>
<evidence type="ECO:0008006" key="4">
    <source>
        <dbReference type="Google" id="ProtNLM"/>
    </source>
</evidence>
<dbReference type="RefSeq" id="WP_114057845.1">
    <property type="nucleotide sequence ID" value="NZ_CP030862.1"/>
</dbReference>
<dbReference type="Proteomes" id="UP000252004">
    <property type="component" value="Chromosome"/>
</dbReference>
<proteinExistence type="predicted"/>
<accession>A0A344U704</accession>
<evidence type="ECO:0000256" key="1">
    <source>
        <dbReference type="SAM" id="MobiDB-lite"/>
    </source>
</evidence>
<dbReference type="KEGG" id="sgz:C0216_27440"/>
<evidence type="ECO:0000313" key="2">
    <source>
        <dbReference type="EMBL" id="AXE26675.1"/>
    </source>
</evidence>